<gene>
    <name evidence="2" type="ORF">PCOR1329_LOCUS58562</name>
</gene>
<protein>
    <submittedName>
        <fullName evidence="2">Uncharacterized protein</fullName>
    </submittedName>
</protein>
<feature type="compositionally biased region" description="Low complexity" evidence="1">
    <location>
        <begin position="281"/>
        <end position="296"/>
    </location>
</feature>
<sequence length="296" mass="32303">MARAGALCACAAACVVFLAWLWRCLFFDVDEALALSGTVGVAAVSWTCSETFRQDLGMADYSPARELFFTWWFSTCPGPPPPRPRTVALPPGQPRGAAPWQTTPPAISLPGPFGEANPVNLVDAGLTQWLGGAFSFMVTMQMDHLQAWTRIFDFSLTPNWETIGAGSVDYGFDLFFSSSLGASSTSLVVEDFFELEREVTVLFTISATGTMRVYRDGELLAEKPDGQVPNYLERPHLTVGNHHAGHTPGFYFQGFRGTLRDVKVWAQEVNWTRAPGEPRGKLAAGKGRSASGKGRR</sequence>
<evidence type="ECO:0000313" key="2">
    <source>
        <dbReference type="EMBL" id="CAK0873309.1"/>
    </source>
</evidence>
<name>A0ABN9VJ99_9DINO</name>
<dbReference type="InterPro" id="IPR013320">
    <property type="entry name" value="ConA-like_dom_sf"/>
</dbReference>
<comment type="caution">
    <text evidence="2">The sequence shown here is derived from an EMBL/GenBank/DDBJ whole genome shotgun (WGS) entry which is preliminary data.</text>
</comment>
<dbReference type="EMBL" id="CAUYUJ010017268">
    <property type="protein sequence ID" value="CAK0873309.1"/>
    <property type="molecule type" value="Genomic_DNA"/>
</dbReference>
<evidence type="ECO:0000256" key="1">
    <source>
        <dbReference type="SAM" id="MobiDB-lite"/>
    </source>
</evidence>
<dbReference type="Proteomes" id="UP001189429">
    <property type="component" value="Unassembled WGS sequence"/>
</dbReference>
<dbReference type="Gene3D" id="2.60.120.200">
    <property type="match status" value="1"/>
</dbReference>
<proteinExistence type="predicted"/>
<dbReference type="SUPFAM" id="SSF49899">
    <property type="entry name" value="Concanavalin A-like lectins/glucanases"/>
    <property type="match status" value="1"/>
</dbReference>
<keyword evidence="3" id="KW-1185">Reference proteome</keyword>
<reference evidence="2" key="1">
    <citation type="submission" date="2023-10" db="EMBL/GenBank/DDBJ databases">
        <authorList>
            <person name="Chen Y."/>
            <person name="Shah S."/>
            <person name="Dougan E. K."/>
            <person name="Thang M."/>
            <person name="Chan C."/>
        </authorList>
    </citation>
    <scope>NUCLEOTIDE SEQUENCE [LARGE SCALE GENOMIC DNA]</scope>
</reference>
<dbReference type="Pfam" id="PF13385">
    <property type="entry name" value="Laminin_G_3"/>
    <property type="match status" value="1"/>
</dbReference>
<accession>A0ABN9VJ99</accession>
<feature type="region of interest" description="Disordered" evidence="1">
    <location>
        <begin position="276"/>
        <end position="296"/>
    </location>
</feature>
<organism evidence="2 3">
    <name type="scientific">Prorocentrum cordatum</name>
    <dbReference type="NCBI Taxonomy" id="2364126"/>
    <lineage>
        <taxon>Eukaryota</taxon>
        <taxon>Sar</taxon>
        <taxon>Alveolata</taxon>
        <taxon>Dinophyceae</taxon>
        <taxon>Prorocentrales</taxon>
        <taxon>Prorocentraceae</taxon>
        <taxon>Prorocentrum</taxon>
    </lineage>
</organism>
<evidence type="ECO:0000313" key="3">
    <source>
        <dbReference type="Proteomes" id="UP001189429"/>
    </source>
</evidence>